<sequence>MASSLSSDRLASAAACSGVLTFTPLKDKYLVLIGTNYCRGIHPCAVYSHLLVRKMRHDLCLNLAHVFLVDFTYSQVKYRAYLNI</sequence>
<geneLocation type="plasmid" evidence="2">
    <name>prln2</name>
</geneLocation>
<protein>
    <submittedName>
        <fullName evidence="1">Uncharacterized protein</fullName>
    </submittedName>
</protein>
<dbReference type="Proteomes" id="UP000238523">
    <property type="component" value="Plasmid pRLN2"/>
</dbReference>
<dbReference type="EMBL" id="CP025014">
    <property type="protein sequence ID" value="AUW46867.1"/>
    <property type="molecule type" value="Genomic_DNA"/>
</dbReference>
<keyword evidence="1" id="KW-0614">Plasmid</keyword>
<dbReference type="AlphaFoldDB" id="A0A2K9ZF30"/>
<accession>A0A2K9ZF30</accession>
<gene>
    <name evidence="1" type="ORF">CUJ84_pRLN2000329</name>
</gene>
<reference evidence="1 2" key="1">
    <citation type="submission" date="2017-11" db="EMBL/GenBank/DDBJ databases">
        <title>Complete genome of Rhizobium leguminosarum Norway, an ineffective micro-symbiont.</title>
        <authorList>
            <person name="Hoffrichter A."/>
            <person name="Liang J."/>
            <person name="Brachmann A."/>
            <person name="Marin M."/>
        </authorList>
    </citation>
    <scope>NUCLEOTIDE SEQUENCE [LARGE SCALE GENOMIC DNA]</scope>
    <source>
        <strain evidence="1 2">Norway</strain>
        <plasmid evidence="2">Plasmid prln2</plasmid>
    </source>
</reference>
<evidence type="ECO:0000313" key="1">
    <source>
        <dbReference type="EMBL" id="AUW46867.1"/>
    </source>
</evidence>
<name>A0A2K9ZF30_RHILE</name>
<proteinExistence type="predicted"/>
<evidence type="ECO:0000313" key="2">
    <source>
        <dbReference type="Proteomes" id="UP000238523"/>
    </source>
</evidence>
<organism evidence="1 2">
    <name type="scientific">Rhizobium leguminosarum</name>
    <dbReference type="NCBI Taxonomy" id="384"/>
    <lineage>
        <taxon>Bacteria</taxon>
        <taxon>Pseudomonadati</taxon>
        <taxon>Pseudomonadota</taxon>
        <taxon>Alphaproteobacteria</taxon>
        <taxon>Hyphomicrobiales</taxon>
        <taxon>Rhizobiaceae</taxon>
        <taxon>Rhizobium/Agrobacterium group</taxon>
        <taxon>Rhizobium</taxon>
    </lineage>
</organism>